<dbReference type="EMBL" id="UINC01132479">
    <property type="protein sequence ID" value="SVD14828.1"/>
    <property type="molecule type" value="Genomic_DNA"/>
</dbReference>
<gene>
    <name evidence="2" type="ORF">METZ01_LOCUS367682</name>
</gene>
<name>A0A382T074_9ZZZZ</name>
<evidence type="ECO:0000313" key="2">
    <source>
        <dbReference type="EMBL" id="SVD14828.1"/>
    </source>
</evidence>
<sequence length="140" mass="16391">MDLSRAYPRSPNVKMAGLVHLARMIDKAQAFKQNQMADYIYPCPLDKIILNFLRIDSDAFAIKAMESGDDEISAWAEETLKDKKSEEFEFINDQILERQPDSEDRLKYFYETRDRIDPSRTDINTWVDLLDLEEGRLPPK</sequence>
<reference evidence="2" key="1">
    <citation type="submission" date="2018-05" db="EMBL/GenBank/DDBJ databases">
        <authorList>
            <person name="Lanie J.A."/>
            <person name="Ng W.-L."/>
            <person name="Kazmierczak K.M."/>
            <person name="Andrzejewski T.M."/>
            <person name="Davidsen T.M."/>
            <person name="Wayne K.J."/>
            <person name="Tettelin H."/>
            <person name="Glass J.I."/>
            <person name="Rusch D."/>
            <person name="Podicherti R."/>
            <person name="Tsui H.-C.T."/>
            <person name="Winkler M.E."/>
        </authorList>
    </citation>
    <scope>NUCLEOTIDE SEQUENCE</scope>
</reference>
<proteinExistence type="predicted"/>
<dbReference type="InterPro" id="IPR031849">
    <property type="entry name" value="DUF5069"/>
</dbReference>
<protein>
    <recommendedName>
        <fullName evidence="1">DUF5069 domain-containing protein</fullName>
    </recommendedName>
</protein>
<dbReference type="AlphaFoldDB" id="A0A382T074"/>
<organism evidence="2">
    <name type="scientific">marine metagenome</name>
    <dbReference type="NCBI Taxonomy" id="408172"/>
    <lineage>
        <taxon>unclassified sequences</taxon>
        <taxon>metagenomes</taxon>
        <taxon>ecological metagenomes</taxon>
    </lineage>
</organism>
<feature type="domain" description="DUF5069" evidence="1">
    <location>
        <begin position="6"/>
        <end position="136"/>
    </location>
</feature>
<accession>A0A382T074</accession>
<evidence type="ECO:0000259" key="1">
    <source>
        <dbReference type="Pfam" id="PF16798"/>
    </source>
</evidence>
<dbReference type="Pfam" id="PF16798">
    <property type="entry name" value="DUF5069"/>
    <property type="match status" value="1"/>
</dbReference>